<name>A0A371FFM1_MUCPR</name>
<keyword evidence="2" id="KW-1185">Reference proteome</keyword>
<dbReference type="Proteomes" id="UP000257109">
    <property type="component" value="Unassembled WGS sequence"/>
</dbReference>
<organism evidence="1 2">
    <name type="scientific">Mucuna pruriens</name>
    <name type="common">Velvet bean</name>
    <name type="synonym">Dolichos pruriens</name>
    <dbReference type="NCBI Taxonomy" id="157652"/>
    <lineage>
        <taxon>Eukaryota</taxon>
        <taxon>Viridiplantae</taxon>
        <taxon>Streptophyta</taxon>
        <taxon>Embryophyta</taxon>
        <taxon>Tracheophyta</taxon>
        <taxon>Spermatophyta</taxon>
        <taxon>Magnoliopsida</taxon>
        <taxon>eudicotyledons</taxon>
        <taxon>Gunneridae</taxon>
        <taxon>Pentapetalae</taxon>
        <taxon>rosids</taxon>
        <taxon>fabids</taxon>
        <taxon>Fabales</taxon>
        <taxon>Fabaceae</taxon>
        <taxon>Papilionoideae</taxon>
        <taxon>50 kb inversion clade</taxon>
        <taxon>NPAAA clade</taxon>
        <taxon>indigoferoid/millettioid clade</taxon>
        <taxon>Phaseoleae</taxon>
        <taxon>Mucuna</taxon>
    </lineage>
</organism>
<protein>
    <submittedName>
        <fullName evidence="1">Uncharacterized protein</fullName>
    </submittedName>
</protein>
<dbReference type="AlphaFoldDB" id="A0A371FFM1"/>
<dbReference type="EMBL" id="QJKJ01009277">
    <property type="protein sequence ID" value="RDX77118.1"/>
    <property type="molecule type" value="Genomic_DNA"/>
</dbReference>
<feature type="non-terminal residue" evidence="1">
    <location>
        <position position="67"/>
    </location>
</feature>
<accession>A0A371FFM1</accession>
<dbReference type="STRING" id="157652.A0A371FFM1"/>
<feature type="non-terminal residue" evidence="1">
    <location>
        <position position="1"/>
    </location>
</feature>
<evidence type="ECO:0000313" key="1">
    <source>
        <dbReference type="EMBL" id="RDX77118.1"/>
    </source>
</evidence>
<reference evidence="1" key="1">
    <citation type="submission" date="2018-05" db="EMBL/GenBank/DDBJ databases">
        <title>Draft genome of Mucuna pruriens seed.</title>
        <authorList>
            <person name="Nnadi N.E."/>
            <person name="Vos R."/>
            <person name="Hasami M.H."/>
            <person name="Devisetty U.K."/>
            <person name="Aguiy J.C."/>
        </authorList>
    </citation>
    <scope>NUCLEOTIDE SEQUENCE [LARGE SCALE GENOMIC DNA]</scope>
    <source>
        <strain evidence="1">JCA_2017</strain>
    </source>
</reference>
<gene>
    <name evidence="1" type="ORF">CR513_42823</name>
</gene>
<proteinExistence type="predicted"/>
<dbReference type="OrthoDB" id="1430886at2759"/>
<sequence>MKSSRIPNHRLHQKDRMIGLYLPKPIFPHGKLYVAISRVKSSKDLRILILDDEGGTYCSTTNVVYRE</sequence>
<comment type="caution">
    <text evidence="1">The sequence shown here is derived from an EMBL/GenBank/DDBJ whole genome shotgun (WGS) entry which is preliminary data.</text>
</comment>
<evidence type="ECO:0000313" key="2">
    <source>
        <dbReference type="Proteomes" id="UP000257109"/>
    </source>
</evidence>